<dbReference type="InterPro" id="IPR051156">
    <property type="entry name" value="Mito/Outer_Membr_Metalloprot"/>
</dbReference>
<keyword evidence="9" id="KW-1185">Reference proteome</keyword>
<sequence length="270" mass="29524">MIRIIFAVFAAATIVIGCSTNAVTGRSQMKLLPESELQSMAVTEYQSFLSSNKVISSATSKDAEMVNRVGQRITQAVKQYYAQKGLSAELDGYNWEYKLVDSKDVNAWCMPGGKIVVYTGLLPITQNEAALAAVMGHEVSHALFNHGNERMSQGMVQQGLGSALSVALSNKPAATQNLFMTAFGIGSNVLGVLPFSRKHELEADRYGLIWTAMAGYNPQEAINLWKRMEAAGGGQGQPEFLSTHPSEGKRIQELEKHMPEALQYYRPVSK</sequence>
<dbReference type="PROSITE" id="PS51257">
    <property type="entry name" value="PROKAR_LIPOPROTEIN"/>
    <property type="match status" value="1"/>
</dbReference>
<dbReference type="InterPro" id="IPR001915">
    <property type="entry name" value="Peptidase_M48"/>
</dbReference>
<evidence type="ECO:0000256" key="2">
    <source>
        <dbReference type="ARBA" id="ARBA00022723"/>
    </source>
</evidence>
<dbReference type="PANTHER" id="PTHR22726">
    <property type="entry name" value="METALLOENDOPEPTIDASE OMA1"/>
    <property type="match status" value="1"/>
</dbReference>
<keyword evidence="2" id="KW-0479">Metal-binding</keyword>
<name>A0ABW6A885_9BACT</name>
<proteinExistence type="inferred from homology"/>
<keyword evidence="5 6" id="KW-0482">Metalloprotease</keyword>
<evidence type="ECO:0000256" key="6">
    <source>
        <dbReference type="RuleBase" id="RU003983"/>
    </source>
</evidence>
<dbReference type="PANTHER" id="PTHR22726:SF1">
    <property type="entry name" value="METALLOENDOPEPTIDASE OMA1, MITOCHONDRIAL"/>
    <property type="match status" value="1"/>
</dbReference>
<protein>
    <submittedName>
        <fullName evidence="8">M48 family metallopeptidase</fullName>
    </submittedName>
</protein>
<dbReference type="RefSeq" id="WP_386101996.1">
    <property type="nucleotide sequence ID" value="NZ_JBHUOZ010000003.1"/>
</dbReference>
<dbReference type="Proteomes" id="UP001597511">
    <property type="component" value="Unassembled WGS sequence"/>
</dbReference>
<accession>A0ABW6A885</accession>
<evidence type="ECO:0000256" key="1">
    <source>
        <dbReference type="ARBA" id="ARBA00022670"/>
    </source>
</evidence>
<evidence type="ECO:0000313" key="9">
    <source>
        <dbReference type="Proteomes" id="UP001597511"/>
    </source>
</evidence>
<feature type="domain" description="Peptidase M48" evidence="7">
    <location>
        <begin position="72"/>
        <end position="256"/>
    </location>
</feature>
<organism evidence="8 9">
    <name type="scientific">Terrimonas rubra</name>
    <dbReference type="NCBI Taxonomy" id="1035890"/>
    <lineage>
        <taxon>Bacteria</taxon>
        <taxon>Pseudomonadati</taxon>
        <taxon>Bacteroidota</taxon>
        <taxon>Chitinophagia</taxon>
        <taxon>Chitinophagales</taxon>
        <taxon>Chitinophagaceae</taxon>
        <taxon>Terrimonas</taxon>
    </lineage>
</organism>
<evidence type="ECO:0000259" key="7">
    <source>
        <dbReference type="Pfam" id="PF01435"/>
    </source>
</evidence>
<dbReference type="Pfam" id="PF01435">
    <property type="entry name" value="Peptidase_M48"/>
    <property type="match status" value="1"/>
</dbReference>
<comment type="caution">
    <text evidence="8">The sequence shown here is derived from an EMBL/GenBank/DDBJ whole genome shotgun (WGS) entry which is preliminary data.</text>
</comment>
<evidence type="ECO:0000256" key="4">
    <source>
        <dbReference type="ARBA" id="ARBA00022833"/>
    </source>
</evidence>
<dbReference type="CDD" id="cd07331">
    <property type="entry name" value="M48C_Oma1_like"/>
    <property type="match status" value="1"/>
</dbReference>
<evidence type="ECO:0000256" key="3">
    <source>
        <dbReference type="ARBA" id="ARBA00022801"/>
    </source>
</evidence>
<keyword evidence="1 6" id="KW-0645">Protease</keyword>
<evidence type="ECO:0000256" key="5">
    <source>
        <dbReference type="ARBA" id="ARBA00023049"/>
    </source>
</evidence>
<gene>
    <name evidence="8" type="ORF">ACFS6H_17510</name>
</gene>
<keyword evidence="3 6" id="KW-0378">Hydrolase</keyword>
<comment type="similarity">
    <text evidence="6">Belongs to the peptidase M48 family.</text>
</comment>
<evidence type="ECO:0000313" key="8">
    <source>
        <dbReference type="EMBL" id="MFD2921523.1"/>
    </source>
</evidence>
<comment type="cofactor">
    <cofactor evidence="6">
        <name>Zn(2+)</name>
        <dbReference type="ChEBI" id="CHEBI:29105"/>
    </cofactor>
    <text evidence="6">Binds 1 zinc ion per subunit.</text>
</comment>
<dbReference type="EMBL" id="JBHUOZ010000003">
    <property type="protein sequence ID" value="MFD2921523.1"/>
    <property type="molecule type" value="Genomic_DNA"/>
</dbReference>
<keyword evidence="4 6" id="KW-0862">Zinc</keyword>
<reference evidence="9" key="1">
    <citation type="journal article" date="2019" name="Int. J. Syst. Evol. Microbiol.">
        <title>The Global Catalogue of Microorganisms (GCM) 10K type strain sequencing project: providing services to taxonomists for standard genome sequencing and annotation.</title>
        <authorList>
            <consortium name="The Broad Institute Genomics Platform"/>
            <consortium name="The Broad Institute Genome Sequencing Center for Infectious Disease"/>
            <person name="Wu L."/>
            <person name="Ma J."/>
        </authorList>
    </citation>
    <scope>NUCLEOTIDE SEQUENCE [LARGE SCALE GENOMIC DNA]</scope>
    <source>
        <strain evidence="9">KCTC 23299</strain>
    </source>
</reference>
<dbReference type="Gene3D" id="3.30.2010.10">
    <property type="entry name" value="Metalloproteases ('zincins'), catalytic domain"/>
    <property type="match status" value="1"/>
</dbReference>